<gene>
    <name evidence="2" type="ORF">SAMN04488063_1110</name>
</gene>
<accession>A0A1I2NG67</accession>
<evidence type="ECO:0000313" key="2">
    <source>
        <dbReference type="EMBL" id="SFG00677.1"/>
    </source>
</evidence>
<sequence>MSSDNKTMERSQSKFIYDYLPWNTFNHAHNNLSGRIAALSPERGEYGEEIDPDLPKNYLIERIHRHISKWPNDDDIRDDLTYANTELVQPGWANYLVYPLTFECDACGSVTKFSRDQMDEMADESSDARDLAVCQNPNCGSSLSDRDQLPFVAVCECGTIDQLNVPTCCGAGMVFHRPTTQMDSWYWECAVDSSHDTTSFYGTPVHCPNGDCNNENMEVMNHTSSSAFYPQVRNLINVQPQLDDLHSSDHQQARYVSDYLLGDEGGEVDEHEQRQVANELLEGDFFNAPREEVEAKLKEAKDRLMVDVQEHRNLTETWLQGEEPTEGDWPSGGYYGDPTTLAEELYEYLSVVSPDYAPASGIESVSYQEMVDNNAEDTHLSLPKVKKYNQLREALNFAEVRLIKDFPITQATYGYTRTDANPPGENRNPATSNPEEDARHGDDDSDDGEEHVETEDSDVGASTSEEDEGIPVQLKLFTTGEYSAPQVFVQTNDAEAVLVQFDLEKVVTWLDENGLLDASGVDPGEAVKRPDTDDEEAIRNWFVANIDPPGRYDELDSDAAPGTHACVSRHCYTLLNTTAHLFINGMGALAGHQRESLVEHLMPRTMSFVVYKRPDTDFALGSVWTLFEEQFDDFAAHLDELYDCSYDPVCIHDENGACEDCLYLAAISTENANHNLGRGTFYGGNFDGRDLTGYRHITLDAQDD</sequence>
<dbReference type="RefSeq" id="WP_092889542.1">
    <property type="nucleotide sequence ID" value="NZ_FOOQ01000001.1"/>
</dbReference>
<name>A0A1I2NG67_9EURY</name>
<proteinExistence type="predicted"/>
<evidence type="ECO:0000313" key="3">
    <source>
        <dbReference type="Proteomes" id="UP000198876"/>
    </source>
</evidence>
<dbReference type="AlphaFoldDB" id="A0A1I2NG67"/>
<reference evidence="3" key="1">
    <citation type="submission" date="2016-10" db="EMBL/GenBank/DDBJ databases">
        <authorList>
            <person name="Varghese N."/>
            <person name="Submissions S."/>
        </authorList>
    </citation>
    <scope>NUCLEOTIDE SEQUENCE [LARGE SCALE GENOMIC DNA]</scope>
    <source>
        <strain evidence="3">CGMCC 1.7739</strain>
    </source>
</reference>
<evidence type="ECO:0000256" key="1">
    <source>
        <dbReference type="SAM" id="MobiDB-lite"/>
    </source>
</evidence>
<keyword evidence="3" id="KW-1185">Reference proteome</keyword>
<organism evidence="2 3">
    <name type="scientific">Halopelagius inordinatus</name>
    <dbReference type="NCBI Taxonomy" id="553467"/>
    <lineage>
        <taxon>Archaea</taxon>
        <taxon>Methanobacteriati</taxon>
        <taxon>Methanobacteriota</taxon>
        <taxon>Stenosarchaea group</taxon>
        <taxon>Halobacteria</taxon>
        <taxon>Halobacteriales</taxon>
        <taxon>Haloferacaceae</taxon>
    </lineage>
</organism>
<feature type="region of interest" description="Disordered" evidence="1">
    <location>
        <begin position="414"/>
        <end position="469"/>
    </location>
</feature>
<dbReference type="EMBL" id="FOOQ01000001">
    <property type="protein sequence ID" value="SFG00677.1"/>
    <property type="molecule type" value="Genomic_DNA"/>
</dbReference>
<dbReference type="STRING" id="553467.SAMN04488063_1110"/>
<dbReference type="Proteomes" id="UP000198876">
    <property type="component" value="Unassembled WGS sequence"/>
</dbReference>
<feature type="compositionally biased region" description="Acidic residues" evidence="1">
    <location>
        <begin position="443"/>
        <end position="469"/>
    </location>
</feature>
<protein>
    <submittedName>
        <fullName evidence="2">Uncharacterized protein</fullName>
    </submittedName>
</protein>
<dbReference type="OrthoDB" id="256755at2157"/>